<dbReference type="SUPFAM" id="SSF50998">
    <property type="entry name" value="Quinoprotein alcohol dehydrogenase-like"/>
    <property type="match status" value="1"/>
</dbReference>
<sequence>MLLLTVIFLGNSLFIFDTSAFTYSNPSTTPLWTYSTEKQYISAVSISSDGNYIAAASENLVYDISIKANGTLFLFDNLNSTIKSPLWNYSISNSFFSLAISLNGSHIVAGGGYFDATVYLFNNSKSSPEWAYPAYGWVYDVAIADNYIAAACGQRYKALLFKTTDSSPTKSYSTTGITLRTAISSNGSFMAATDNTANLYFFNTSKSSPDWTFTLSGDMSVALSISANGNYVASGGDKVYLFNKSASIPIWTYDTSDDITSIKISKDGNYIVAGSSYSDRSIYLFDRLSSIPEWIYTTRGEISSVAISTNGDYIAALSTDNFIYLFNRSSSIPVWRYRLDGYPTASYDYGLDISSDGKYIVVGGRHFVYLFDRDIIRAPKLIIPGYNLPLMLIIIGVIFFTNFIAVFHNFKKHKARLQIK</sequence>
<keyword evidence="3" id="KW-0472">Membrane</keyword>
<evidence type="ECO:0000256" key="2">
    <source>
        <dbReference type="ARBA" id="ARBA00022737"/>
    </source>
</evidence>
<dbReference type="PANTHER" id="PTHR22847:SF637">
    <property type="entry name" value="WD REPEAT DOMAIN 5B"/>
    <property type="match status" value="1"/>
</dbReference>
<dbReference type="PROSITE" id="PS50927">
    <property type="entry name" value="BULB_LECTIN"/>
    <property type="match status" value="1"/>
</dbReference>
<dbReference type="PANTHER" id="PTHR22847">
    <property type="entry name" value="WD40 REPEAT PROTEIN"/>
    <property type="match status" value="1"/>
</dbReference>
<name>A0A0F9SQT1_9ZZZZ</name>
<accession>A0A0F9SQT1</accession>
<reference evidence="5" key="1">
    <citation type="journal article" date="2015" name="Nature">
        <title>Complex archaea that bridge the gap between prokaryotes and eukaryotes.</title>
        <authorList>
            <person name="Spang A."/>
            <person name="Saw J.H."/>
            <person name="Jorgensen S.L."/>
            <person name="Zaremba-Niedzwiedzka K."/>
            <person name="Martijn J."/>
            <person name="Lind A.E."/>
            <person name="van Eijk R."/>
            <person name="Schleper C."/>
            <person name="Guy L."/>
            <person name="Ettema T.J."/>
        </authorList>
    </citation>
    <scope>NUCLEOTIDE SEQUENCE</scope>
</reference>
<evidence type="ECO:0000256" key="1">
    <source>
        <dbReference type="ARBA" id="ARBA00022574"/>
    </source>
</evidence>
<dbReference type="EMBL" id="LAZR01001771">
    <property type="protein sequence ID" value="KKN39311.1"/>
    <property type="molecule type" value="Genomic_DNA"/>
</dbReference>
<feature type="transmembrane region" description="Helical" evidence="3">
    <location>
        <begin position="388"/>
        <end position="410"/>
    </location>
</feature>
<keyword evidence="3" id="KW-0812">Transmembrane</keyword>
<dbReference type="SMART" id="SM00320">
    <property type="entry name" value="WD40"/>
    <property type="match status" value="7"/>
</dbReference>
<keyword evidence="1" id="KW-0853">WD repeat</keyword>
<dbReference type="InterPro" id="IPR011047">
    <property type="entry name" value="Quinoprotein_ADH-like_sf"/>
</dbReference>
<protein>
    <recommendedName>
        <fullName evidence="4">Bulb-type lectin domain-containing protein</fullName>
    </recommendedName>
</protein>
<comment type="caution">
    <text evidence="5">The sequence shown here is derived from an EMBL/GenBank/DDBJ whole genome shotgun (WGS) entry which is preliminary data.</text>
</comment>
<dbReference type="AlphaFoldDB" id="A0A0F9SQT1"/>
<dbReference type="InterPro" id="IPR001680">
    <property type="entry name" value="WD40_rpt"/>
</dbReference>
<keyword evidence="2" id="KW-0677">Repeat</keyword>
<evidence type="ECO:0000313" key="5">
    <source>
        <dbReference type="EMBL" id="KKN39311.1"/>
    </source>
</evidence>
<gene>
    <name evidence="5" type="ORF">LCGC14_0744630</name>
</gene>
<feature type="domain" description="Bulb-type lectin" evidence="4">
    <location>
        <begin position="164"/>
        <end position="285"/>
    </location>
</feature>
<organism evidence="5">
    <name type="scientific">marine sediment metagenome</name>
    <dbReference type="NCBI Taxonomy" id="412755"/>
    <lineage>
        <taxon>unclassified sequences</taxon>
        <taxon>metagenomes</taxon>
        <taxon>ecological metagenomes</taxon>
    </lineage>
</organism>
<dbReference type="Pfam" id="PF00400">
    <property type="entry name" value="WD40"/>
    <property type="match status" value="3"/>
</dbReference>
<evidence type="ECO:0000259" key="4">
    <source>
        <dbReference type="PROSITE" id="PS50927"/>
    </source>
</evidence>
<dbReference type="Gene3D" id="2.130.10.10">
    <property type="entry name" value="YVTN repeat-like/Quinoprotein amine dehydrogenase"/>
    <property type="match status" value="2"/>
</dbReference>
<proteinExistence type="predicted"/>
<evidence type="ECO:0000256" key="3">
    <source>
        <dbReference type="SAM" id="Phobius"/>
    </source>
</evidence>
<dbReference type="InterPro" id="IPR001480">
    <property type="entry name" value="Bulb-type_lectin_dom"/>
</dbReference>
<dbReference type="InterPro" id="IPR015943">
    <property type="entry name" value="WD40/YVTN_repeat-like_dom_sf"/>
</dbReference>
<keyword evidence="3" id="KW-1133">Transmembrane helix</keyword>